<sequence>MELEAAHGCGREASTPVFLGRVGEHNRVELPCLVLFASPRPCMKTHARVNLTGSTTGARRVTHHAILTGLKLARVLARVSVESLAKLGMTHLDRTEWENTEYRKRDFFIRCGSDNVGIYGI</sequence>
<name>A0A2P5VT27_GOSBA</name>
<gene>
    <name evidence="1" type="ORF">GOBAR_AA38719</name>
</gene>
<reference evidence="1 2" key="1">
    <citation type="submission" date="2015-01" db="EMBL/GenBank/DDBJ databases">
        <title>Genome of allotetraploid Gossypium barbadense reveals genomic plasticity and fiber elongation in cotton evolution.</title>
        <authorList>
            <person name="Chen X."/>
            <person name="Liu X."/>
            <person name="Zhao B."/>
            <person name="Zheng H."/>
            <person name="Hu Y."/>
            <person name="Lu G."/>
            <person name="Yang C."/>
            <person name="Chen J."/>
            <person name="Shan C."/>
            <person name="Zhang L."/>
            <person name="Zhou Y."/>
            <person name="Wang L."/>
            <person name="Guo W."/>
            <person name="Bai Y."/>
            <person name="Ruan J."/>
            <person name="Shangguan X."/>
            <person name="Mao Y."/>
            <person name="Jiang J."/>
            <person name="Zhu Y."/>
            <person name="Lei J."/>
            <person name="Kang H."/>
            <person name="Chen S."/>
            <person name="He X."/>
            <person name="Wang R."/>
            <person name="Wang Y."/>
            <person name="Chen J."/>
            <person name="Wang L."/>
            <person name="Yu S."/>
            <person name="Wang B."/>
            <person name="Wei J."/>
            <person name="Song S."/>
            <person name="Lu X."/>
            <person name="Gao Z."/>
            <person name="Gu W."/>
            <person name="Deng X."/>
            <person name="Ma D."/>
            <person name="Wang S."/>
            <person name="Liang W."/>
            <person name="Fang L."/>
            <person name="Cai C."/>
            <person name="Zhu X."/>
            <person name="Zhou B."/>
            <person name="Zhang Y."/>
            <person name="Chen Z."/>
            <person name="Xu S."/>
            <person name="Zhu R."/>
            <person name="Wang S."/>
            <person name="Zhang T."/>
            <person name="Zhao G."/>
        </authorList>
    </citation>
    <scope>NUCLEOTIDE SEQUENCE [LARGE SCALE GENOMIC DNA]</scope>
    <source>
        <strain evidence="2">cv. Xinhai21</strain>
        <tissue evidence="1">Leaf</tissue>
    </source>
</reference>
<accession>A0A2P5VT27</accession>
<proteinExistence type="predicted"/>
<dbReference type="EMBL" id="KZ671049">
    <property type="protein sequence ID" value="PPR81995.1"/>
    <property type="molecule type" value="Genomic_DNA"/>
</dbReference>
<organism evidence="1 2">
    <name type="scientific">Gossypium barbadense</name>
    <name type="common">Sea Island cotton</name>
    <name type="synonym">Hibiscus barbadensis</name>
    <dbReference type="NCBI Taxonomy" id="3634"/>
    <lineage>
        <taxon>Eukaryota</taxon>
        <taxon>Viridiplantae</taxon>
        <taxon>Streptophyta</taxon>
        <taxon>Embryophyta</taxon>
        <taxon>Tracheophyta</taxon>
        <taxon>Spermatophyta</taxon>
        <taxon>Magnoliopsida</taxon>
        <taxon>eudicotyledons</taxon>
        <taxon>Gunneridae</taxon>
        <taxon>Pentapetalae</taxon>
        <taxon>rosids</taxon>
        <taxon>malvids</taxon>
        <taxon>Malvales</taxon>
        <taxon>Malvaceae</taxon>
        <taxon>Malvoideae</taxon>
        <taxon>Gossypium</taxon>
    </lineage>
</organism>
<dbReference type="AlphaFoldDB" id="A0A2P5VT27"/>
<dbReference type="Proteomes" id="UP000239757">
    <property type="component" value="Unassembled WGS sequence"/>
</dbReference>
<evidence type="ECO:0000313" key="2">
    <source>
        <dbReference type="Proteomes" id="UP000239757"/>
    </source>
</evidence>
<protein>
    <submittedName>
        <fullName evidence="1">Uncharacterized protein</fullName>
    </submittedName>
</protein>
<evidence type="ECO:0000313" key="1">
    <source>
        <dbReference type="EMBL" id="PPR81995.1"/>
    </source>
</evidence>